<dbReference type="Pfam" id="PF00536">
    <property type="entry name" value="SAM_1"/>
    <property type="match status" value="1"/>
</dbReference>
<dbReference type="PANTHER" id="PTHR46829:SF1">
    <property type="entry name" value="STERILE ALPHA MOTIF DOMAIN-CONTAINING PROTEIN 15"/>
    <property type="match status" value="1"/>
</dbReference>
<dbReference type="InterPro" id="IPR001660">
    <property type="entry name" value="SAM"/>
</dbReference>
<dbReference type="RefSeq" id="XP_012936417.1">
    <property type="nucleotide sequence ID" value="XM_013080963.2"/>
</dbReference>
<keyword evidence="2" id="KW-1185">Reference proteome</keyword>
<dbReference type="Gene3D" id="1.10.150.50">
    <property type="entry name" value="Transcription Factor, Ets-1"/>
    <property type="match status" value="1"/>
</dbReference>
<dbReference type="PANTHER" id="PTHR46829">
    <property type="entry name" value="STERILE ALPHA MOTIF DOMAIN-CONTAINING PROTEIN 15"/>
    <property type="match status" value="1"/>
</dbReference>
<dbReference type="SUPFAM" id="SSF47769">
    <property type="entry name" value="SAM/Pointed domain"/>
    <property type="match status" value="1"/>
</dbReference>
<evidence type="ECO:0000313" key="3">
    <source>
        <dbReference type="RefSeq" id="XP_005095636.1"/>
    </source>
</evidence>
<evidence type="ECO:0000313" key="2">
    <source>
        <dbReference type="Proteomes" id="UP000694888"/>
    </source>
</evidence>
<gene>
    <name evidence="3 4" type="primary">LOC101848193</name>
</gene>
<dbReference type="InterPro" id="IPR013761">
    <property type="entry name" value="SAM/pointed_sf"/>
</dbReference>
<sequence>MERVPCCWYWSKKDVSDWLSLTGYGGYREVFHHLDIDGRALAQLDTHDLRRMGVRNFDHCREMAENARWLTGRWPEIHMAEYEAFPFRYDPVQSGDTQTSCSSGTHRTDVYRHIYSTTGGQHFYFDHNEPLTSIR</sequence>
<feature type="domain" description="SAM" evidence="1">
    <location>
        <begin position="10"/>
        <end position="73"/>
    </location>
</feature>
<organism evidence="2 4">
    <name type="scientific">Aplysia californica</name>
    <name type="common">California sea hare</name>
    <dbReference type="NCBI Taxonomy" id="6500"/>
    <lineage>
        <taxon>Eukaryota</taxon>
        <taxon>Metazoa</taxon>
        <taxon>Spiralia</taxon>
        <taxon>Lophotrochozoa</taxon>
        <taxon>Mollusca</taxon>
        <taxon>Gastropoda</taxon>
        <taxon>Heterobranchia</taxon>
        <taxon>Euthyneura</taxon>
        <taxon>Tectipleura</taxon>
        <taxon>Aplysiida</taxon>
        <taxon>Aplysioidea</taxon>
        <taxon>Aplysiidae</taxon>
        <taxon>Aplysia</taxon>
    </lineage>
</organism>
<protein>
    <submittedName>
        <fullName evidence="3 4">Uncharacterized protein LOC101848193</fullName>
    </submittedName>
</protein>
<accession>A0ABM0ZXA7</accession>
<proteinExistence type="predicted"/>
<dbReference type="GeneID" id="101848193"/>
<name>A0ABM0ZXA7_APLCA</name>
<dbReference type="Proteomes" id="UP000694888">
    <property type="component" value="Unplaced"/>
</dbReference>
<dbReference type="PROSITE" id="PS50105">
    <property type="entry name" value="SAM_DOMAIN"/>
    <property type="match status" value="1"/>
</dbReference>
<evidence type="ECO:0000313" key="4">
    <source>
        <dbReference type="RefSeq" id="XP_012936417.1"/>
    </source>
</evidence>
<reference evidence="3 4" key="1">
    <citation type="submission" date="2025-05" db="UniProtKB">
        <authorList>
            <consortium name="RefSeq"/>
        </authorList>
    </citation>
    <scope>IDENTIFICATION</scope>
</reference>
<dbReference type="SMART" id="SM00454">
    <property type="entry name" value="SAM"/>
    <property type="match status" value="1"/>
</dbReference>
<dbReference type="RefSeq" id="XP_005095636.1">
    <property type="nucleotide sequence ID" value="XM_005095579.3"/>
</dbReference>
<evidence type="ECO:0000259" key="1">
    <source>
        <dbReference type="PROSITE" id="PS50105"/>
    </source>
</evidence>